<dbReference type="FunFam" id="3.30.1490.20:FF:000020">
    <property type="entry name" value="Protein lysine acetyltransferase"/>
    <property type="match status" value="1"/>
</dbReference>
<keyword evidence="3" id="KW-0547">Nucleotide-binding</keyword>
<dbReference type="InterPro" id="IPR003781">
    <property type="entry name" value="CoA-bd"/>
</dbReference>
<dbReference type="AlphaFoldDB" id="A0A2S0NDE0"/>
<dbReference type="GO" id="GO:0005524">
    <property type="term" value="F:ATP binding"/>
    <property type="evidence" value="ECO:0007669"/>
    <property type="project" value="UniProtKB-KW"/>
</dbReference>
<feature type="domain" description="N-acetyltransferase" evidence="6">
    <location>
        <begin position="744"/>
        <end position="900"/>
    </location>
</feature>
<dbReference type="KEGG" id="phr:C6569_13060"/>
<dbReference type="Gene3D" id="3.40.630.30">
    <property type="match status" value="1"/>
</dbReference>
<dbReference type="SUPFAM" id="SSF52210">
    <property type="entry name" value="Succinyl-CoA synthetase domains"/>
    <property type="match status" value="2"/>
</dbReference>
<dbReference type="Pfam" id="PF13380">
    <property type="entry name" value="CoA_binding_2"/>
    <property type="match status" value="1"/>
</dbReference>
<evidence type="ECO:0000256" key="2">
    <source>
        <dbReference type="ARBA" id="ARBA00022598"/>
    </source>
</evidence>
<dbReference type="OrthoDB" id="9807426at2"/>
<evidence type="ECO:0000256" key="1">
    <source>
        <dbReference type="ARBA" id="ARBA00022532"/>
    </source>
</evidence>
<dbReference type="GO" id="GO:0006099">
    <property type="term" value="P:tricarboxylic acid cycle"/>
    <property type="evidence" value="ECO:0007669"/>
    <property type="project" value="UniProtKB-KW"/>
</dbReference>
<keyword evidence="7" id="KW-0808">Transferase</keyword>
<dbReference type="PANTHER" id="PTHR43334">
    <property type="entry name" value="ACETATE--COA LIGASE [ADP-FORMING]"/>
    <property type="match status" value="1"/>
</dbReference>
<dbReference type="InterPro" id="IPR000182">
    <property type="entry name" value="GNAT_dom"/>
</dbReference>
<dbReference type="InterPro" id="IPR013815">
    <property type="entry name" value="ATP_grasp_subdomain_1"/>
</dbReference>
<dbReference type="InterPro" id="IPR016102">
    <property type="entry name" value="Succinyl-CoA_synth-like"/>
</dbReference>
<evidence type="ECO:0000256" key="3">
    <source>
        <dbReference type="ARBA" id="ARBA00022741"/>
    </source>
</evidence>
<dbReference type="SUPFAM" id="SSF51735">
    <property type="entry name" value="NAD(P)-binding Rossmann-fold domains"/>
    <property type="match status" value="1"/>
</dbReference>
<dbReference type="InterPro" id="IPR036291">
    <property type="entry name" value="NAD(P)-bd_dom_sf"/>
</dbReference>
<accession>A0A2S0NDE0</accession>
<keyword evidence="1" id="KW-0816">Tricarboxylic acid cycle</keyword>
<reference evidence="7 8" key="1">
    <citation type="submission" date="2018-03" db="EMBL/GenBank/DDBJ databases">
        <title>Genome sequencing of Phreatobacter sp.</title>
        <authorList>
            <person name="Kim S.-J."/>
            <person name="Heo J."/>
            <person name="Kwon S.-W."/>
        </authorList>
    </citation>
    <scope>NUCLEOTIDE SEQUENCE [LARGE SCALE GENOMIC DNA]</scope>
    <source>
        <strain evidence="7 8">S-12</strain>
    </source>
</reference>
<dbReference type="Pfam" id="PF13607">
    <property type="entry name" value="Succ_CoA_lig"/>
    <property type="match status" value="1"/>
</dbReference>
<keyword evidence="2" id="KW-0436">Ligase</keyword>
<dbReference type="Pfam" id="PF19045">
    <property type="entry name" value="Ligase_CoA_2"/>
    <property type="match status" value="1"/>
</dbReference>
<gene>
    <name evidence="7" type="ORF">C6569_13060</name>
</gene>
<dbReference type="Gene3D" id="3.40.50.720">
    <property type="entry name" value="NAD(P)-binding Rossmann-like Domain"/>
    <property type="match status" value="1"/>
</dbReference>
<dbReference type="SMART" id="SM00881">
    <property type="entry name" value="CoA_binding"/>
    <property type="match status" value="1"/>
</dbReference>
<dbReference type="Gene3D" id="3.30.1490.20">
    <property type="entry name" value="ATP-grasp fold, A domain"/>
    <property type="match status" value="1"/>
</dbReference>
<dbReference type="Gene3D" id="3.30.470.20">
    <property type="entry name" value="ATP-grasp fold, B domain"/>
    <property type="match status" value="1"/>
</dbReference>
<dbReference type="RefSeq" id="WP_106749264.1">
    <property type="nucleotide sequence ID" value="NZ_CP027668.1"/>
</dbReference>
<evidence type="ECO:0000256" key="5">
    <source>
        <dbReference type="ARBA" id="ARBA00060888"/>
    </source>
</evidence>
<proteinExistence type="inferred from homology"/>
<dbReference type="SUPFAM" id="SSF56059">
    <property type="entry name" value="Glutathione synthetase ATP-binding domain-like"/>
    <property type="match status" value="1"/>
</dbReference>
<keyword evidence="8" id="KW-1185">Reference proteome</keyword>
<dbReference type="GO" id="GO:0043758">
    <property type="term" value="F:acetate-CoA ligase (ADP-forming) activity"/>
    <property type="evidence" value="ECO:0007669"/>
    <property type="project" value="InterPro"/>
</dbReference>
<dbReference type="InterPro" id="IPR032875">
    <property type="entry name" value="Succ_CoA_lig_flav_dom"/>
</dbReference>
<comment type="similarity">
    <text evidence="5">In the N-terminal section; belongs to the acetate CoA ligase alpha subunit family.</text>
</comment>
<evidence type="ECO:0000259" key="6">
    <source>
        <dbReference type="PROSITE" id="PS51186"/>
    </source>
</evidence>
<dbReference type="InterPro" id="IPR051538">
    <property type="entry name" value="Acyl-CoA_Synth/Transferase"/>
</dbReference>
<dbReference type="Pfam" id="PF13549">
    <property type="entry name" value="ATP-grasp_5"/>
    <property type="match status" value="1"/>
</dbReference>
<evidence type="ECO:0000313" key="8">
    <source>
        <dbReference type="Proteomes" id="UP000237889"/>
    </source>
</evidence>
<sequence>MSLYRLDRFFAPRSVAVVGATDRPHSMGQALMANMKRAGFTGQLLPVNPKHGSVAGLAAFPSLSSLPVVPDLAVLATPGPSVPALVEEAARLGVPAAVVISALDRKGYEAASGRLGAAVREKGIRLVGPNCFGVIAPHGGVDASFASRRTRPGSLALVSQSGAIAAALLEWAEVRHIGFSGVVTLGDQLDVDTGDCLDYFAADYRTRAILVYIEAIKDVRKFMASARAAARSKPVIVLKSGRSLQAASAAKSHTGALAGADDVYAAAFARAGLVRVNDLDELIAAAETLSRYPTFSGDRLGIVTNGGGLGVLAVDALVDHGGRLAGLGTATKATLDAAMPPTWSGGNPIDIIGDADAPRYAAAMEAALDDREIDAVLVMNCPTALLPSLDAAEAVAGVITARKARGGRMKPVFTVWLGDQEAATDLFAKAGLPSYPTESEAVRGFMHMVRYRRGQDALMETPENAEIVSPEDLAALRGELDAAVKASKRWLDPILVDRILTAYGIPTVPVAAAASAGEAGDFAEPFLKAGQAIAVKILSPDITHKSDVGGVRLGLATRAAVEAAVSEMLSRVAAAMPKARIDGVMVQPMIHRPGAIELIAGLADDPTFGSVMLFGRGGKAVELIKDRALALPPLDMRIARDMIARTRISKQMAGYRDVPPVDTPKVAEILVRLSQLAADLPQVAEIDINPLLADASGILALDARIAVGAPKARGLVRGGHPRFAIRPYPKEWEQDLVTESGFACRVRPVRPEDEQLFRSFFERVNPDDVRQRFFAPVKEFSHAFIARLTQIDYARSMVLVALDPTGGDMLGAVRLHADPDNENAEYAIFVRSDQQGRGLGLSLMKMIIAYGRRQGTKRIYGQVLAENVRMLALARDLGFVVGPDPDDHALQKVVLELGEGG</sequence>
<evidence type="ECO:0000313" key="7">
    <source>
        <dbReference type="EMBL" id="AVO45923.1"/>
    </source>
</evidence>
<dbReference type="PANTHER" id="PTHR43334:SF1">
    <property type="entry name" value="3-HYDROXYPROPIONATE--COA LIGASE [ADP-FORMING]"/>
    <property type="match status" value="1"/>
</dbReference>
<dbReference type="CDD" id="cd04301">
    <property type="entry name" value="NAT_SF"/>
    <property type="match status" value="1"/>
</dbReference>
<dbReference type="InterPro" id="IPR043938">
    <property type="entry name" value="Ligase_CoA_dom"/>
</dbReference>
<dbReference type="GO" id="GO:0016747">
    <property type="term" value="F:acyltransferase activity, transferring groups other than amino-acyl groups"/>
    <property type="evidence" value="ECO:0007669"/>
    <property type="project" value="InterPro"/>
</dbReference>
<organism evidence="7 8">
    <name type="scientific">Phreatobacter cathodiphilus</name>
    <dbReference type="NCBI Taxonomy" id="1868589"/>
    <lineage>
        <taxon>Bacteria</taxon>
        <taxon>Pseudomonadati</taxon>
        <taxon>Pseudomonadota</taxon>
        <taxon>Alphaproteobacteria</taxon>
        <taxon>Hyphomicrobiales</taxon>
        <taxon>Phreatobacteraceae</taxon>
        <taxon>Phreatobacter</taxon>
    </lineage>
</organism>
<protein>
    <submittedName>
        <fullName evidence="7">GNAT family N-acetyltransferase</fullName>
    </submittedName>
</protein>
<dbReference type="Pfam" id="PF00583">
    <property type="entry name" value="Acetyltransf_1"/>
    <property type="match status" value="1"/>
</dbReference>
<dbReference type="PROSITE" id="PS51186">
    <property type="entry name" value="GNAT"/>
    <property type="match status" value="1"/>
</dbReference>
<dbReference type="InterPro" id="IPR016181">
    <property type="entry name" value="Acyl_CoA_acyltransferase"/>
</dbReference>
<evidence type="ECO:0000256" key="4">
    <source>
        <dbReference type="ARBA" id="ARBA00022840"/>
    </source>
</evidence>
<dbReference type="Proteomes" id="UP000237889">
    <property type="component" value="Chromosome"/>
</dbReference>
<name>A0A2S0NDE0_9HYPH</name>
<dbReference type="Gene3D" id="3.40.50.261">
    <property type="entry name" value="Succinyl-CoA synthetase domains"/>
    <property type="match status" value="2"/>
</dbReference>
<dbReference type="EMBL" id="CP027668">
    <property type="protein sequence ID" value="AVO45923.1"/>
    <property type="molecule type" value="Genomic_DNA"/>
</dbReference>
<keyword evidence="4" id="KW-0067">ATP-binding</keyword>
<dbReference type="SUPFAM" id="SSF55729">
    <property type="entry name" value="Acyl-CoA N-acyltransferases (Nat)"/>
    <property type="match status" value="1"/>
</dbReference>